<dbReference type="PROSITE" id="PS51318">
    <property type="entry name" value="TAT"/>
    <property type="match status" value="1"/>
</dbReference>
<dbReference type="PANTHER" id="PTHR30521">
    <property type="entry name" value="DEFERROCHELATASE/PEROXIDASE"/>
    <property type="match status" value="1"/>
</dbReference>
<evidence type="ECO:0000256" key="8">
    <source>
        <dbReference type="ARBA" id="ARBA00025737"/>
    </source>
</evidence>
<dbReference type="Pfam" id="PF04261">
    <property type="entry name" value="Dyp_perox_N"/>
    <property type="match status" value="1"/>
</dbReference>
<keyword evidence="5 9" id="KW-0732">Signal</keyword>
<feature type="domain" description="Dyp-type peroxidase N-terminal" evidence="10">
    <location>
        <begin position="56"/>
        <end position="198"/>
    </location>
</feature>
<keyword evidence="13" id="KW-1185">Reference proteome</keyword>
<name>A0ABP4WAK3_9MICO</name>
<evidence type="ECO:0000256" key="7">
    <source>
        <dbReference type="ARBA" id="ARBA00023004"/>
    </source>
</evidence>
<dbReference type="GO" id="GO:0004601">
    <property type="term" value="F:peroxidase activity"/>
    <property type="evidence" value="ECO:0007669"/>
    <property type="project" value="UniProtKB-KW"/>
</dbReference>
<evidence type="ECO:0000259" key="11">
    <source>
        <dbReference type="Pfam" id="PF20628"/>
    </source>
</evidence>
<feature type="chain" id="PRO_5047318711" evidence="9">
    <location>
        <begin position="24"/>
        <end position="400"/>
    </location>
</feature>
<dbReference type="PROSITE" id="PS51404">
    <property type="entry name" value="DYP_PEROXIDASE"/>
    <property type="match status" value="1"/>
</dbReference>
<dbReference type="InterPro" id="IPR048328">
    <property type="entry name" value="Dyp_perox_C"/>
</dbReference>
<organism evidence="12 13">
    <name type="scientific">Nostocoides vanveenii</name>
    <dbReference type="NCBI Taxonomy" id="330835"/>
    <lineage>
        <taxon>Bacteria</taxon>
        <taxon>Bacillati</taxon>
        <taxon>Actinomycetota</taxon>
        <taxon>Actinomycetes</taxon>
        <taxon>Micrococcales</taxon>
        <taxon>Intrasporangiaceae</taxon>
        <taxon>Nostocoides</taxon>
    </lineage>
</organism>
<keyword evidence="6" id="KW-0560">Oxidoreductase</keyword>
<dbReference type="Proteomes" id="UP001501475">
    <property type="component" value="Unassembled WGS sequence"/>
</dbReference>
<keyword evidence="2 12" id="KW-0575">Peroxidase</keyword>
<gene>
    <name evidence="12" type="ORF">GCM10009810_07050</name>
</gene>
<sequence>MSATSRRTALFCGLAAGVGGVAAAGCTGSDPAPVATTTASRAAGATAYRPFRGVHQPGIADDPQPYAAFVAFTLLGGSDRASLRRLLTIWTDDIERLMSGRGTIVDQEPELASVTAQLTVTVGIGPRVPGLAGAPAPAWLAPLPAFAQIDRLDPRWGQADLLLQICAASPTTLAHAQRRLITAAGDLVRLGWVQRGFREPFAGGGSGLPMRNLFGQVDGTVQPDVHGIDAGLLWVGDNGPAWLRGGAGLVLRRIAMDLDTWDRVDRGSRENATGRRLDTGAPVTGRALTDAPDLDAVDDLGFHRIDDAAHLRRAHGTAPHERFLRRPYSYDDPPEEGTLSNSGLLFAAYCADPARQFVPVQRRLAELDLLNLWTRPIGSAVFAMLPGASDGEILGQALVA</sequence>
<evidence type="ECO:0000256" key="3">
    <source>
        <dbReference type="ARBA" id="ARBA00022617"/>
    </source>
</evidence>
<accession>A0ABP4WAK3</accession>
<feature type="domain" description="Dyp-type peroxidase C-terminal" evidence="11">
    <location>
        <begin position="211"/>
        <end position="388"/>
    </location>
</feature>
<evidence type="ECO:0000256" key="4">
    <source>
        <dbReference type="ARBA" id="ARBA00022723"/>
    </source>
</evidence>
<dbReference type="EMBL" id="BAAAPN010000018">
    <property type="protein sequence ID" value="GAA1749174.1"/>
    <property type="molecule type" value="Genomic_DNA"/>
</dbReference>
<dbReference type="InterPro" id="IPR006311">
    <property type="entry name" value="TAT_signal"/>
</dbReference>
<feature type="signal peptide" evidence="9">
    <location>
        <begin position="1"/>
        <end position="23"/>
    </location>
</feature>
<evidence type="ECO:0000256" key="6">
    <source>
        <dbReference type="ARBA" id="ARBA00023002"/>
    </source>
</evidence>
<dbReference type="InterPro" id="IPR011008">
    <property type="entry name" value="Dimeric_a/b-barrel"/>
</dbReference>
<dbReference type="InterPro" id="IPR006314">
    <property type="entry name" value="Dyp_peroxidase"/>
</dbReference>
<evidence type="ECO:0000256" key="1">
    <source>
        <dbReference type="ARBA" id="ARBA00001970"/>
    </source>
</evidence>
<evidence type="ECO:0000313" key="13">
    <source>
        <dbReference type="Proteomes" id="UP001501475"/>
    </source>
</evidence>
<comment type="caution">
    <text evidence="12">The sequence shown here is derived from an EMBL/GenBank/DDBJ whole genome shotgun (WGS) entry which is preliminary data.</text>
</comment>
<dbReference type="RefSeq" id="WP_344062177.1">
    <property type="nucleotide sequence ID" value="NZ_BAAAPN010000018.1"/>
</dbReference>
<dbReference type="PANTHER" id="PTHR30521:SF4">
    <property type="entry name" value="DEFERROCHELATASE"/>
    <property type="match status" value="1"/>
</dbReference>
<keyword evidence="4" id="KW-0479">Metal-binding</keyword>
<comment type="cofactor">
    <cofactor evidence="1">
        <name>heme b</name>
        <dbReference type="ChEBI" id="CHEBI:60344"/>
    </cofactor>
</comment>
<dbReference type="SUPFAM" id="SSF54909">
    <property type="entry name" value="Dimeric alpha+beta barrel"/>
    <property type="match status" value="1"/>
</dbReference>
<dbReference type="PROSITE" id="PS51257">
    <property type="entry name" value="PROKAR_LIPOPROTEIN"/>
    <property type="match status" value="1"/>
</dbReference>
<keyword evidence="7" id="KW-0408">Iron</keyword>
<evidence type="ECO:0000256" key="9">
    <source>
        <dbReference type="SAM" id="SignalP"/>
    </source>
</evidence>
<dbReference type="Pfam" id="PF20628">
    <property type="entry name" value="Dyp_perox_C"/>
    <property type="match status" value="1"/>
</dbReference>
<reference evidence="13" key="1">
    <citation type="journal article" date="2019" name="Int. J. Syst. Evol. Microbiol.">
        <title>The Global Catalogue of Microorganisms (GCM) 10K type strain sequencing project: providing services to taxonomists for standard genome sequencing and annotation.</title>
        <authorList>
            <consortium name="The Broad Institute Genomics Platform"/>
            <consortium name="The Broad Institute Genome Sequencing Center for Infectious Disease"/>
            <person name="Wu L."/>
            <person name="Ma J."/>
        </authorList>
    </citation>
    <scope>NUCLEOTIDE SEQUENCE [LARGE SCALE GENOMIC DNA]</scope>
    <source>
        <strain evidence="13">JCM 15591</strain>
    </source>
</reference>
<evidence type="ECO:0000256" key="5">
    <source>
        <dbReference type="ARBA" id="ARBA00022729"/>
    </source>
</evidence>
<proteinExistence type="inferred from homology"/>
<evidence type="ECO:0000259" key="10">
    <source>
        <dbReference type="Pfam" id="PF04261"/>
    </source>
</evidence>
<comment type="similarity">
    <text evidence="8">Belongs to the DyP-type peroxidase family.</text>
</comment>
<keyword evidence="3" id="KW-0349">Heme</keyword>
<dbReference type="NCBIfam" id="TIGR01413">
    <property type="entry name" value="Dyp_perox_fam"/>
    <property type="match status" value="1"/>
</dbReference>
<evidence type="ECO:0000256" key="2">
    <source>
        <dbReference type="ARBA" id="ARBA00022559"/>
    </source>
</evidence>
<protein>
    <submittedName>
        <fullName evidence="12">Dyp-type peroxidase</fullName>
    </submittedName>
</protein>
<dbReference type="InterPro" id="IPR048327">
    <property type="entry name" value="Dyp_perox_N"/>
</dbReference>
<evidence type="ECO:0000313" key="12">
    <source>
        <dbReference type="EMBL" id="GAA1749174.1"/>
    </source>
</evidence>